<dbReference type="Proteomes" id="UP001248709">
    <property type="component" value="Unassembled WGS sequence"/>
</dbReference>
<evidence type="ECO:0000256" key="1">
    <source>
        <dbReference type="SAM" id="Phobius"/>
    </source>
</evidence>
<keyword evidence="1" id="KW-0812">Transmembrane</keyword>
<evidence type="ECO:0000313" key="2">
    <source>
        <dbReference type="EMBL" id="MDT3425644.1"/>
    </source>
</evidence>
<proteinExistence type="predicted"/>
<keyword evidence="1" id="KW-0472">Membrane</keyword>
<organism evidence="2 3">
    <name type="scientific">Paenibacillus forsythiae</name>
    <dbReference type="NCBI Taxonomy" id="365616"/>
    <lineage>
        <taxon>Bacteria</taxon>
        <taxon>Bacillati</taxon>
        <taxon>Bacillota</taxon>
        <taxon>Bacilli</taxon>
        <taxon>Bacillales</taxon>
        <taxon>Paenibacillaceae</taxon>
        <taxon>Paenibacillus</taxon>
    </lineage>
</organism>
<reference evidence="2 3" key="1">
    <citation type="submission" date="2023-07" db="EMBL/GenBank/DDBJ databases">
        <title>Genomic Encyclopedia of Type Strains, Phase IV (KMG-IV): sequencing the most valuable type-strain genomes for metagenomic binning, comparative biology and taxonomic classification.</title>
        <authorList>
            <person name="Goeker M."/>
        </authorList>
    </citation>
    <scope>NUCLEOTIDE SEQUENCE [LARGE SCALE GENOMIC DNA]</scope>
    <source>
        <strain evidence="2 3">T98</strain>
    </source>
</reference>
<accession>A0ABU3H4A1</accession>
<name>A0ABU3H4A1_9BACL</name>
<dbReference type="EMBL" id="JAUSUY010000004">
    <property type="protein sequence ID" value="MDT3425644.1"/>
    <property type="molecule type" value="Genomic_DNA"/>
</dbReference>
<feature type="transmembrane region" description="Helical" evidence="1">
    <location>
        <begin position="12"/>
        <end position="36"/>
    </location>
</feature>
<keyword evidence="3" id="KW-1185">Reference proteome</keyword>
<comment type="caution">
    <text evidence="2">The sequence shown here is derived from an EMBL/GenBank/DDBJ whole genome shotgun (WGS) entry which is preliminary data.</text>
</comment>
<keyword evidence="1" id="KW-1133">Transmembrane helix</keyword>
<feature type="transmembrane region" description="Helical" evidence="1">
    <location>
        <begin position="56"/>
        <end position="75"/>
    </location>
</feature>
<sequence length="85" mass="9640">MKQKTRKMLLKKYAAIALLGTLGLLYLYLIDWMFGYGPGNILFIMRYLLYSTAEKLSAVVLLLCLIIPDIIHFITGNQSGRGAER</sequence>
<dbReference type="RefSeq" id="WP_025699383.1">
    <property type="nucleotide sequence ID" value="NZ_JAUSUY010000004.1"/>
</dbReference>
<gene>
    <name evidence="2" type="ORF">J2Z22_001163</name>
</gene>
<protein>
    <submittedName>
        <fullName evidence="2">Uncharacterized protein</fullName>
    </submittedName>
</protein>
<evidence type="ECO:0000313" key="3">
    <source>
        <dbReference type="Proteomes" id="UP001248709"/>
    </source>
</evidence>